<organism evidence="13 14">
    <name type="scientific">Micromonospora eburnea</name>
    <dbReference type="NCBI Taxonomy" id="227316"/>
    <lineage>
        <taxon>Bacteria</taxon>
        <taxon>Bacillati</taxon>
        <taxon>Actinomycetota</taxon>
        <taxon>Actinomycetes</taxon>
        <taxon>Micromonosporales</taxon>
        <taxon>Micromonosporaceae</taxon>
        <taxon>Micromonospora</taxon>
    </lineage>
</organism>
<sequence>MPIESPRDAVIVATARSPIGRAVKGSLKDVRPDDLAATVVQAALDKVPALDPTTIDDLYLGCGLPGGEQGFNLARVVATLLGLDGLPGATLTRYCASSLQTTRMAMHAIRAGEGDVFVSAGVETVSRYARGNSDALPPEAQALVGGGWENPRFAAARARSAARAQGGAEVWTDPREAGQLPDIYLAMGQTAENLAQAYDITREEMDAFGVRSQNLAEKAIADGFWAREITPVTTPDGTVVSADDGPRPGVTLAGVAGLKPVFRPDGRITAGNCCPLNDGAAAVIIMSAQRAKDLGVTPLARIVSTGVTALSPEIMGLGPVEASKQALRRAGMTIDDVDLVEINEAFAAQVIPSYRQLGIPEEKLNVMGGAIAVGHPFGMTGARITGTLLNALEWHDRTIGLETMCVGGGQGMAMVLERLS</sequence>
<evidence type="ECO:0000256" key="2">
    <source>
        <dbReference type="ARBA" id="ARBA00010982"/>
    </source>
</evidence>
<feature type="active site" description="Proton acceptor" evidence="9">
    <location>
        <position position="405"/>
    </location>
</feature>
<evidence type="ECO:0000256" key="3">
    <source>
        <dbReference type="ARBA" id="ARBA00022679"/>
    </source>
</evidence>
<dbReference type="CDD" id="cd00751">
    <property type="entry name" value="thiolase"/>
    <property type="match status" value="1"/>
</dbReference>
<evidence type="ECO:0000256" key="8">
    <source>
        <dbReference type="ARBA" id="ARBA00023315"/>
    </source>
</evidence>
<keyword evidence="5" id="KW-0809">Transit peptide</keyword>
<dbReference type="InterPro" id="IPR050215">
    <property type="entry name" value="Thiolase-like_sf_Thiolase"/>
</dbReference>
<feature type="domain" description="Thiolase N-terminal" evidence="11">
    <location>
        <begin position="10"/>
        <end position="288"/>
    </location>
</feature>
<name>A0A1C6TTQ4_9ACTN</name>
<keyword evidence="4" id="KW-0276">Fatty acid metabolism</keyword>
<dbReference type="GO" id="GO:0010124">
    <property type="term" value="P:phenylacetate catabolic process"/>
    <property type="evidence" value="ECO:0007669"/>
    <property type="project" value="TreeGrafter"/>
</dbReference>
<dbReference type="SUPFAM" id="SSF53901">
    <property type="entry name" value="Thiolase-like"/>
    <property type="match status" value="2"/>
</dbReference>
<dbReference type="InterPro" id="IPR020617">
    <property type="entry name" value="Thiolase_C"/>
</dbReference>
<dbReference type="InterPro" id="IPR016039">
    <property type="entry name" value="Thiolase-like"/>
</dbReference>
<dbReference type="Gene3D" id="3.40.47.10">
    <property type="match status" value="1"/>
</dbReference>
<evidence type="ECO:0000259" key="12">
    <source>
        <dbReference type="Pfam" id="PF02803"/>
    </source>
</evidence>
<dbReference type="STRING" id="227316.GA0070604_0830"/>
<dbReference type="InterPro" id="IPR002155">
    <property type="entry name" value="Thiolase"/>
</dbReference>
<feature type="domain" description="Thiolase C-terminal" evidence="12">
    <location>
        <begin position="297"/>
        <end position="418"/>
    </location>
</feature>
<gene>
    <name evidence="13" type="ORF">GA0070604_0830</name>
</gene>
<dbReference type="RefSeq" id="WP_091114420.1">
    <property type="nucleotide sequence ID" value="NZ_FMHY01000002.1"/>
</dbReference>
<feature type="active site" description="Proton acceptor" evidence="9">
    <location>
        <position position="375"/>
    </location>
</feature>
<evidence type="ECO:0000256" key="9">
    <source>
        <dbReference type="PIRSR" id="PIRSR000429-1"/>
    </source>
</evidence>
<dbReference type="Pfam" id="PF00108">
    <property type="entry name" value="Thiolase_N"/>
    <property type="match status" value="1"/>
</dbReference>
<evidence type="ECO:0000256" key="4">
    <source>
        <dbReference type="ARBA" id="ARBA00022832"/>
    </source>
</evidence>
<keyword evidence="7" id="KW-0576">Peroxisome</keyword>
<evidence type="ECO:0000313" key="14">
    <source>
        <dbReference type="Proteomes" id="UP000199696"/>
    </source>
</evidence>
<evidence type="ECO:0000256" key="1">
    <source>
        <dbReference type="ARBA" id="ARBA00004275"/>
    </source>
</evidence>
<dbReference type="InterPro" id="IPR020613">
    <property type="entry name" value="Thiolase_CS"/>
</dbReference>
<evidence type="ECO:0000256" key="10">
    <source>
        <dbReference type="RuleBase" id="RU003557"/>
    </source>
</evidence>
<dbReference type="Pfam" id="PF02803">
    <property type="entry name" value="Thiolase_C"/>
    <property type="match status" value="1"/>
</dbReference>
<dbReference type="AlphaFoldDB" id="A0A1C6TTQ4"/>
<dbReference type="GO" id="GO:0003988">
    <property type="term" value="F:acetyl-CoA C-acyltransferase activity"/>
    <property type="evidence" value="ECO:0007669"/>
    <property type="project" value="TreeGrafter"/>
</dbReference>
<dbReference type="PANTHER" id="PTHR43853">
    <property type="entry name" value="3-KETOACYL-COA THIOLASE, PEROXISOMAL"/>
    <property type="match status" value="1"/>
</dbReference>
<evidence type="ECO:0000256" key="6">
    <source>
        <dbReference type="ARBA" id="ARBA00023098"/>
    </source>
</evidence>
<reference evidence="14" key="1">
    <citation type="submission" date="2016-06" db="EMBL/GenBank/DDBJ databases">
        <authorList>
            <person name="Varghese N."/>
            <person name="Submissions Spin"/>
        </authorList>
    </citation>
    <scope>NUCLEOTIDE SEQUENCE [LARGE SCALE GENOMIC DNA]</scope>
    <source>
        <strain evidence="14">DSM 44814</strain>
    </source>
</reference>
<dbReference type="PIRSF" id="PIRSF000429">
    <property type="entry name" value="Ac-CoA_Ac_transf"/>
    <property type="match status" value="1"/>
</dbReference>
<dbReference type="EMBL" id="FMHY01000002">
    <property type="protein sequence ID" value="SCL45182.1"/>
    <property type="molecule type" value="Genomic_DNA"/>
</dbReference>
<keyword evidence="6" id="KW-0443">Lipid metabolism</keyword>
<dbReference type="InterPro" id="IPR020616">
    <property type="entry name" value="Thiolase_N"/>
</dbReference>
<dbReference type="GO" id="GO:0005737">
    <property type="term" value="C:cytoplasm"/>
    <property type="evidence" value="ECO:0007669"/>
    <property type="project" value="UniProtKB-ARBA"/>
</dbReference>
<keyword evidence="8 10" id="KW-0012">Acyltransferase</keyword>
<dbReference type="PROSITE" id="PS00737">
    <property type="entry name" value="THIOLASE_2"/>
    <property type="match status" value="1"/>
</dbReference>
<comment type="similarity">
    <text evidence="2 10">Belongs to the thiolase-like superfamily. Thiolase family.</text>
</comment>
<keyword evidence="14" id="KW-1185">Reference proteome</keyword>
<evidence type="ECO:0000313" key="13">
    <source>
        <dbReference type="EMBL" id="SCL45182.1"/>
    </source>
</evidence>
<evidence type="ECO:0000259" key="11">
    <source>
        <dbReference type="Pfam" id="PF00108"/>
    </source>
</evidence>
<dbReference type="OrthoDB" id="9764638at2"/>
<dbReference type="PANTHER" id="PTHR43853:SF8">
    <property type="entry name" value="3-KETOACYL-COA THIOLASE, PEROXISOMAL"/>
    <property type="match status" value="1"/>
</dbReference>
<feature type="active site" description="Acyl-thioester intermediate" evidence="9">
    <location>
        <position position="95"/>
    </location>
</feature>
<dbReference type="GO" id="GO:0006635">
    <property type="term" value="P:fatty acid beta-oxidation"/>
    <property type="evidence" value="ECO:0007669"/>
    <property type="project" value="TreeGrafter"/>
</dbReference>
<dbReference type="FunFam" id="3.40.47.10:FF:000013">
    <property type="entry name" value="Acetyl-CoA acetyltransferase"/>
    <property type="match status" value="1"/>
</dbReference>
<comment type="subcellular location">
    <subcellularLocation>
        <location evidence="1">Peroxisome</location>
    </subcellularLocation>
</comment>
<evidence type="ECO:0000256" key="7">
    <source>
        <dbReference type="ARBA" id="ARBA00023140"/>
    </source>
</evidence>
<dbReference type="Proteomes" id="UP000199696">
    <property type="component" value="Unassembled WGS sequence"/>
</dbReference>
<evidence type="ECO:0000256" key="5">
    <source>
        <dbReference type="ARBA" id="ARBA00022946"/>
    </source>
</evidence>
<keyword evidence="3 10" id="KW-0808">Transferase</keyword>
<proteinExistence type="inferred from homology"/>
<accession>A0A1C6TTQ4</accession>
<dbReference type="NCBIfam" id="TIGR01930">
    <property type="entry name" value="AcCoA-C-Actrans"/>
    <property type="match status" value="1"/>
</dbReference>
<protein>
    <submittedName>
        <fullName evidence="13">Acetyl-CoA C-acetyltransferase</fullName>
    </submittedName>
</protein>
<dbReference type="NCBIfam" id="NF005890">
    <property type="entry name" value="PRK07851.1"/>
    <property type="match status" value="1"/>
</dbReference>